<protein>
    <submittedName>
        <fullName evidence="2">Uncharacterized protein</fullName>
    </submittedName>
</protein>
<gene>
    <name evidence="2" type="ORF">PaecuDRAFT_3725</name>
</gene>
<dbReference type="AlphaFoldDB" id="E0ICW1"/>
<keyword evidence="3" id="KW-1185">Reference proteome</keyword>
<accession>E0ICW1</accession>
<feature type="transmembrane region" description="Helical" evidence="1">
    <location>
        <begin position="6"/>
        <end position="28"/>
    </location>
</feature>
<keyword evidence="1" id="KW-1133">Transmembrane helix</keyword>
<sequence length="38" mass="4462">MNFVWSTAIIQFLFGIVPVALIVFGIIYSRRKKRPHRS</sequence>
<proteinExistence type="predicted"/>
<reference evidence="2 3" key="1">
    <citation type="submission" date="2010-07" db="EMBL/GenBank/DDBJ databases">
        <title>The draft genome of Paenibacillus curdlanolyticus YK9.</title>
        <authorList>
            <consortium name="US DOE Joint Genome Institute (JGI-PGF)"/>
            <person name="Lucas S."/>
            <person name="Copeland A."/>
            <person name="Lapidus A."/>
            <person name="Cheng J.-F."/>
            <person name="Bruce D."/>
            <person name="Goodwin L."/>
            <person name="Pitluck S."/>
            <person name="Land M.L."/>
            <person name="Hauser L."/>
            <person name="Chang Y.-J."/>
            <person name="Jeffries C."/>
            <person name="Anderson I.J."/>
            <person name="Johnson E."/>
            <person name="Loganathan U."/>
            <person name="Mulhopadhyay B."/>
            <person name="Kyrpides N."/>
            <person name="Woyke T.J."/>
        </authorList>
    </citation>
    <scope>NUCLEOTIDE SEQUENCE [LARGE SCALE GENOMIC DNA]</scope>
    <source>
        <strain evidence="2 3">YK9</strain>
    </source>
</reference>
<evidence type="ECO:0000256" key="1">
    <source>
        <dbReference type="SAM" id="Phobius"/>
    </source>
</evidence>
<organism evidence="2 3">
    <name type="scientific">Paenibacillus curdlanolyticus YK9</name>
    <dbReference type="NCBI Taxonomy" id="717606"/>
    <lineage>
        <taxon>Bacteria</taxon>
        <taxon>Bacillati</taxon>
        <taxon>Bacillota</taxon>
        <taxon>Bacilli</taxon>
        <taxon>Bacillales</taxon>
        <taxon>Paenibacillaceae</taxon>
        <taxon>Paenibacillus</taxon>
    </lineage>
</organism>
<keyword evidence="1" id="KW-0472">Membrane</keyword>
<dbReference type="STRING" id="717606.PaecuDRAFT_3725"/>
<dbReference type="Proteomes" id="UP000005387">
    <property type="component" value="Unassembled WGS sequence"/>
</dbReference>
<name>E0ICW1_9BACL</name>
<keyword evidence="1" id="KW-0812">Transmembrane</keyword>
<evidence type="ECO:0000313" key="2">
    <source>
        <dbReference type="EMBL" id="EFM09676.1"/>
    </source>
</evidence>
<dbReference type="EMBL" id="AEDD01000010">
    <property type="protein sequence ID" value="EFM09676.1"/>
    <property type="molecule type" value="Genomic_DNA"/>
</dbReference>
<evidence type="ECO:0000313" key="3">
    <source>
        <dbReference type="Proteomes" id="UP000005387"/>
    </source>
</evidence>